<evidence type="ECO:0000256" key="3">
    <source>
        <dbReference type="ARBA" id="ARBA00012601"/>
    </source>
</evidence>
<evidence type="ECO:0000256" key="1">
    <source>
        <dbReference type="ARBA" id="ARBA00000966"/>
    </source>
</evidence>
<evidence type="ECO:0000256" key="5">
    <source>
        <dbReference type="ARBA" id="ARBA00023295"/>
    </source>
</evidence>
<keyword evidence="7" id="KW-0732">Signal</keyword>
<reference evidence="9 10" key="1">
    <citation type="submission" date="2017-05" db="EMBL/GenBank/DDBJ databases">
        <title>Draft genome sequence of Elsinoe australis.</title>
        <authorList>
            <person name="Cheng Q."/>
        </authorList>
    </citation>
    <scope>NUCLEOTIDE SEQUENCE [LARGE SCALE GENOMIC DNA]</scope>
    <source>
        <strain evidence="9 10">NL1</strain>
    </source>
</reference>
<dbReference type="PANTHER" id="PTHR34142">
    <property type="entry name" value="ENDO-BETA-1,4-GLUCANASE A"/>
    <property type="match status" value="1"/>
</dbReference>
<comment type="caution">
    <text evidence="9">The sequence shown here is derived from an EMBL/GenBank/DDBJ whole genome shotgun (WGS) entry which is preliminary data.</text>
</comment>
<evidence type="ECO:0000313" key="9">
    <source>
        <dbReference type="EMBL" id="PSK34883.1"/>
    </source>
</evidence>
<evidence type="ECO:0000256" key="4">
    <source>
        <dbReference type="ARBA" id="ARBA00022801"/>
    </source>
</evidence>
<feature type="chain" id="PRO_5015115229" description="cellulase" evidence="7">
    <location>
        <begin position="19"/>
        <end position="344"/>
    </location>
</feature>
<keyword evidence="10" id="KW-1185">Reference proteome</keyword>
<dbReference type="PANTHER" id="PTHR34142:SF1">
    <property type="entry name" value="GLYCOSIDE HYDROLASE FAMILY 5 DOMAIN-CONTAINING PROTEIN"/>
    <property type="match status" value="1"/>
</dbReference>
<dbReference type="Proteomes" id="UP000243723">
    <property type="component" value="Unassembled WGS sequence"/>
</dbReference>
<accession>A0A2P7YFY7</accession>
<evidence type="ECO:0000256" key="7">
    <source>
        <dbReference type="SAM" id="SignalP"/>
    </source>
</evidence>
<evidence type="ECO:0000256" key="2">
    <source>
        <dbReference type="ARBA" id="ARBA00005641"/>
    </source>
</evidence>
<comment type="similarity">
    <text evidence="2 6">Belongs to the glycosyl hydrolase 5 (cellulase A) family.</text>
</comment>
<dbReference type="InterPro" id="IPR017853">
    <property type="entry name" value="GH"/>
</dbReference>
<dbReference type="SUPFAM" id="SSF51445">
    <property type="entry name" value="(Trans)glycosidases"/>
    <property type="match status" value="1"/>
</dbReference>
<evidence type="ECO:0000259" key="8">
    <source>
        <dbReference type="Pfam" id="PF00150"/>
    </source>
</evidence>
<proteinExistence type="inferred from homology"/>
<feature type="signal peptide" evidence="7">
    <location>
        <begin position="1"/>
        <end position="18"/>
    </location>
</feature>
<name>A0A2P7YFY7_9PEZI</name>
<dbReference type="OrthoDB" id="5823761at2759"/>
<dbReference type="GO" id="GO:0008810">
    <property type="term" value="F:cellulase activity"/>
    <property type="evidence" value="ECO:0007669"/>
    <property type="project" value="UniProtKB-EC"/>
</dbReference>
<organism evidence="9 10">
    <name type="scientific">Elsinoe australis</name>
    <dbReference type="NCBI Taxonomy" id="40998"/>
    <lineage>
        <taxon>Eukaryota</taxon>
        <taxon>Fungi</taxon>
        <taxon>Dikarya</taxon>
        <taxon>Ascomycota</taxon>
        <taxon>Pezizomycotina</taxon>
        <taxon>Dothideomycetes</taxon>
        <taxon>Dothideomycetidae</taxon>
        <taxon>Myriangiales</taxon>
        <taxon>Elsinoaceae</taxon>
        <taxon>Elsinoe</taxon>
    </lineage>
</organism>
<dbReference type="Pfam" id="PF00150">
    <property type="entry name" value="Cellulase"/>
    <property type="match status" value="1"/>
</dbReference>
<dbReference type="AlphaFoldDB" id="A0A2P7YFY7"/>
<feature type="domain" description="Glycoside hydrolase family 5" evidence="8">
    <location>
        <begin position="35"/>
        <end position="310"/>
    </location>
</feature>
<dbReference type="Gene3D" id="3.20.20.80">
    <property type="entry name" value="Glycosidases"/>
    <property type="match status" value="1"/>
</dbReference>
<dbReference type="GO" id="GO:0009251">
    <property type="term" value="P:glucan catabolic process"/>
    <property type="evidence" value="ECO:0007669"/>
    <property type="project" value="TreeGrafter"/>
</dbReference>
<gene>
    <name evidence="9" type="ORF">B9Z65_1466</name>
</gene>
<dbReference type="EMBL" id="NHZQ01000445">
    <property type="protein sequence ID" value="PSK34883.1"/>
    <property type="molecule type" value="Genomic_DNA"/>
</dbReference>
<protein>
    <recommendedName>
        <fullName evidence="3">cellulase</fullName>
        <ecNumber evidence="3">3.2.1.4</ecNumber>
    </recommendedName>
</protein>
<comment type="catalytic activity">
    <reaction evidence="1">
        <text>Endohydrolysis of (1-&gt;4)-beta-D-glucosidic linkages in cellulose, lichenin and cereal beta-D-glucans.</text>
        <dbReference type="EC" id="3.2.1.4"/>
    </reaction>
</comment>
<dbReference type="InterPro" id="IPR001547">
    <property type="entry name" value="Glyco_hydro_5"/>
</dbReference>
<evidence type="ECO:0000256" key="6">
    <source>
        <dbReference type="RuleBase" id="RU361153"/>
    </source>
</evidence>
<sequence>MKFISIIVAAGTAALAVAAPSKRQAKSSKLQFWGVNESGAEFGQTNLPGVYNKDYTWYDLNSIDTLIARGMNTFRLNLQLERMAQGKLDAPLDKAYLGNLTAQVKHITDKGATALISPHNYGRYNNAIITNPAAFKTFWANLAKPFASNTRVVFDTDNEFHDMDQNLVVKLNQAAIDGIRSAGATSQYITPEGNAYTGAWTWTTAKDATTGLTNAQAMGALTDPSNKLIYQMHQYLDSDGSGTSTTCVNSTIFVNRLQAATTWLRTNKKKGLIGEFAGGNNADCVSALKGGLEFITKNTDVWTGALWWAAGPWWGNYIFSIEPNAGNGNIREQVLPQLEAIVLK</sequence>
<evidence type="ECO:0000313" key="10">
    <source>
        <dbReference type="Proteomes" id="UP000243723"/>
    </source>
</evidence>
<keyword evidence="4 6" id="KW-0378">Hydrolase</keyword>
<dbReference type="EC" id="3.2.1.4" evidence="3"/>
<dbReference type="STRING" id="40998.A0A2P7YFY7"/>
<keyword evidence="5 6" id="KW-0326">Glycosidase</keyword>